<dbReference type="GO" id="GO:0007155">
    <property type="term" value="P:cell adhesion"/>
    <property type="evidence" value="ECO:0007669"/>
    <property type="project" value="InterPro"/>
</dbReference>
<comment type="caution">
    <text evidence="7">The sequence shown here is derived from an EMBL/GenBank/DDBJ whole genome shotgun (WGS) entry which is preliminary data.</text>
</comment>
<organism evidence="7 8">
    <name type="scientific">Desulfallas thermosapovorans DSM 6562</name>
    <dbReference type="NCBI Taxonomy" id="1121431"/>
    <lineage>
        <taxon>Bacteria</taxon>
        <taxon>Bacillati</taxon>
        <taxon>Bacillota</taxon>
        <taxon>Clostridia</taxon>
        <taxon>Eubacteriales</taxon>
        <taxon>Desulfallaceae</taxon>
        <taxon>Desulfallas</taxon>
    </lineage>
</organism>
<feature type="signal peptide" evidence="6">
    <location>
        <begin position="1"/>
        <end position="21"/>
    </location>
</feature>
<dbReference type="PANTHER" id="PTHR42953:SF3">
    <property type="entry name" value="HIGH-AFFINITY ZINC UPTAKE SYSTEM PROTEIN ZNUA"/>
    <property type="match status" value="1"/>
</dbReference>
<feature type="region of interest" description="Disordered" evidence="5">
    <location>
        <begin position="133"/>
        <end position="161"/>
    </location>
</feature>
<dbReference type="InterPro" id="IPR006129">
    <property type="entry name" value="AdhesinB"/>
</dbReference>
<evidence type="ECO:0000256" key="4">
    <source>
        <dbReference type="RuleBase" id="RU003512"/>
    </source>
</evidence>
<keyword evidence="2 4" id="KW-0813">Transport</keyword>
<dbReference type="CDD" id="cd01017">
    <property type="entry name" value="AdcA"/>
    <property type="match status" value="1"/>
</dbReference>
<keyword evidence="8" id="KW-1185">Reference proteome</keyword>
<feature type="compositionally biased region" description="Basic and acidic residues" evidence="5">
    <location>
        <begin position="142"/>
        <end position="155"/>
    </location>
</feature>
<feature type="chain" id="PRO_5038559335" evidence="6">
    <location>
        <begin position="22"/>
        <end position="338"/>
    </location>
</feature>
<reference evidence="7 8" key="1">
    <citation type="submission" date="2019-07" db="EMBL/GenBank/DDBJ databases">
        <title>Genomic Encyclopedia of Type Strains, Phase I: the one thousand microbial genomes (KMG-I) project.</title>
        <authorList>
            <person name="Kyrpides N."/>
        </authorList>
    </citation>
    <scope>NUCLEOTIDE SEQUENCE [LARGE SCALE GENOMIC DNA]</scope>
    <source>
        <strain evidence="7 8">DSM 6562</strain>
    </source>
</reference>
<evidence type="ECO:0000256" key="3">
    <source>
        <dbReference type="ARBA" id="ARBA00022729"/>
    </source>
</evidence>
<dbReference type="AlphaFoldDB" id="A0A5S4ZYK8"/>
<dbReference type="PROSITE" id="PS51257">
    <property type="entry name" value="PROKAR_LIPOPROTEIN"/>
    <property type="match status" value="1"/>
</dbReference>
<dbReference type="PRINTS" id="PR00690">
    <property type="entry name" value="ADHESNFAMILY"/>
</dbReference>
<dbReference type="PANTHER" id="PTHR42953">
    <property type="entry name" value="HIGH-AFFINITY ZINC UPTAKE SYSTEM PROTEIN ZNUA-RELATED"/>
    <property type="match status" value="1"/>
</dbReference>
<evidence type="ECO:0000313" key="7">
    <source>
        <dbReference type="EMBL" id="TYO97998.1"/>
    </source>
</evidence>
<evidence type="ECO:0000313" key="8">
    <source>
        <dbReference type="Proteomes" id="UP000323166"/>
    </source>
</evidence>
<gene>
    <name evidence="7" type="ORF">LX24_00282</name>
</gene>
<dbReference type="GO" id="GO:0030001">
    <property type="term" value="P:metal ion transport"/>
    <property type="evidence" value="ECO:0007669"/>
    <property type="project" value="InterPro"/>
</dbReference>
<comment type="similarity">
    <text evidence="1 4">Belongs to the bacterial solute-binding protein 9 family.</text>
</comment>
<dbReference type="PRINTS" id="PR00691">
    <property type="entry name" value="ADHESINB"/>
</dbReference>
<name>A0A5S4ZYK8_9FIRM</name>
<evidence type="ECO:0000256" key="1">
    <source>
        <dbReference type="ARBA" id="ARBA00011028"/>
    </source>
</evidence>
<dbReference type="InterPro" id="IPR006128">
    <property type="entry name" value="Lipoprotein_PsaA-like"/>
</dbReference>
<dbReference type="GO" id="GO:0046872">
    <property type="term" value="F:metal ion binding"/>
    <property type="evidence" value="ECO:0007669"/>
    <property type="project" value="InterPro"/>
</dbReference>
<evidence type="ECO:0000256" key="2">
    <source>
        <dbReference type="ARBA" id="ARBA00022448"/>
    </source>
</evidence>
<evidence type="ECO:0000256" key="6">
    <source>
        <dbReference type="SAM" id="SignalP"/>
    </source>
</evidence>
<dbReference type="RefSeq" id="WP_243131563.1">
    <property type="nucleotide sequence ID" value="NZ_VNHM01000001.1"/>
</dbReference>
<dbReference type="Proteomes" id="UP000323166">
    <property type="component" value="Unassembled WGS sequence"/>
</dbReference>
<dbReference type="EMBL" id="VNHM01000001">
    <property type="protein sequence ID" value="TYO97998.1"/>
    <property type="molecule type" value="Genomic_DNA"/>
</dbReference>
<dbReference type="InterPro" id="IPR006127">
    <property type="entry name" value="ZnuA-like"/>
</dbReference>
<dbReference type="InterPro" id="IPR050492">
    <property type="entry name" value="Bact_metal-bind_prot9"/>
</dbReference>
<sequence length="338" mass="36637">MRKTAVLWLSIVLLISLSITGCSDSAGQRGDTGTQEDEMLVYATIYPVYDFAARICGDRARVVQLVPDGVEPHDWEPSPGDMVNLQKAGVLIYNGAGMETWVEKVLAGLKKGGPVPVDCSAGIALLPVDGPAHGHQHPLETAGHDAHTGGHDDGYGHGSNIDPHIWLDPQNACKMVDNILRGVQQADPENAAYYEANARQYQEQLKQLDQRYAETLGGAGMRKFIVSHAAFGYLAHRYGLEQVPIRGISPEADPSPARMTEIIKTVRQEGVKYIFFETLVSPRVSEVIAREAGAETLVLNPLGGLTAGERQAGKDYLAVMEENLHNLSLALGVIENHD</sequence>
<evidence type="ECO:0000256" key="5">
    <source>
        <dbReference type="SAM" id="MobiDB-lite"/>
    </source>
</evidence>
<dbReference type="Gene3D" id="3.40.50.1980">
    <property type="entry name" value="Nitrogenase molybdenum iron protein domain"/>
    <property type="match status" value="2"/>
</dbReference>
<dbReference type="SUPFAM" id="SSF53807">
    <property type="entry name" value="Helical backbone' metal receptor"/>
    <property type="match status" value="1"/>
</dbReference>
<proteinExistence type="inferred from homology"/>
<dbReference type="Pfam" id="PF01297">
    <property type="entry name" value="ZnuA"/>
    <property type="match status" value="1"/>
</dbReference>
<accession>A0A5S4ZYK8</accession>
<protein>
    <submittedName>
        <fullName evidence="7">Zinc transport system substrate-binding protein</fullName>
    </submittedName>
</protein>
<keyword evidence="3 6" id="KW-0732">Signal</keyword>